<dbReference type="EMBL" id="SRYE01000001">
    <property type="protein sequence ID" value="TGY63016.1"/>
    <property type="molecule type" value="Genomic_DNA"/>
</dbReference>
<gene>
    <name evidence="2" type="ORF">E5334_00385</name>
</gene>
<keyword evidence="1" id="KW-0472">Membrane</keyword>
<dbReference type="AlphaFoldDB" id="A0A4S2F255"/>
<dbReference type="Proteomes" id="UP000310263">
    <property type="component" value="Unassembled WGS sequence"/>
</dbReference>
<feature type="transmembrane region" description="Helical" evidence="1">
    <location>
        <begin position="44"/>
        <end position="67"/>
    </location>
</feature>
<reference evidence="2 3" key="1">
    <citation type="submission" date="2019-04" db="EMBL/GenBank/DDBJ databases">
        <title>Microbes associate with the intestines of laboratory mice.</title>
        <authorList>
            <person name="Navarre W."/>
            <person name="Wong E."/>
            <person name="Huang K."/>
            <person name="Tropini C."/>
            <person name="Ng K."/>
            <person name="Yu B."/>
        </authorList>
    </citation>
    <scope>NUCLEOTIDE SEQUENCE [LARGE SCALE GENOMIC DNA]</scope>
    <source>
        <strain evidence="2 3">NM07_P-09</strain>
    </source>
</reference>
<name>A0A4S2F255_9ACTN</name>
<feature type="transmembrane region" description="Helical" evidence="1">
    <location>
        <begin position="79"/>
        <end position="108"/>
    </location>
</feature>
<proteinExistence type="predicted"/>
<evidence type="ECO:0000256" key="1">
    <source>
        <dbReference type="SAM" id="Phobius"/>
    </source>
</evidence>
<accession>A0A4S2F255</accession>
<keyword evidence="3" id="KW-1185">Reference proteome</keyword>
<sequence length="122" mass="13080">MKKRNVLLLVAALLGSAYLIYLVSYIAAAPVSMGNSAADAGTAIAMMMIMPHAALTGLAVIFNWIGWGLNKRWAALTAGILYAVAIVMMFMYFMFVVVEMILCFVAFAQMGKKSSVDSGTQA</sequence>
<evidence type="ECO:0000313" key="2">
    <source>
        <dbReference type="EMBL" id="TGY63016.1"/>
    </source>
</evidence>
<dbReference type="OrthoDB" id="1955310at2"/>
<evidence type="ECO:0000313" key="3">
    <source>
        <dbReference type="Proteomes" id="UP000310263"/>
    </source>
</evidence>
<evidence type="ECO:0008006" key="4">
    <source>
        <dbReference type="Google" id="ProtNLM"/>
    </source>
</evidence>
<protein>
    <recommendedName>
        <fullName evidence="4">DUF4064 domain-containing protein</fullName>
    </recommendedName>
</protein>
<comment type="caution">
    <text evidence="2">The sequence shown here is derived from an EMBL/GenBank/DDBJ whole genome shotgun (WGS) entry which is preliminary data.</text>
</comment>
<keyword evidence="1" id="KW-1133">Transmembrane helix</keyword>
<keyword evidence="1" id="KW-0812">Transmembrane</keyword>
<dbReference type="RefSeq" id="WP_136011642.1">
    <property type="nucleotide sequence ID" value="NZ_SRYE01000001.1"/>
</dbReference>
<organism evidence="2 3">
    <name type="scientific">Muricaecibacterium torontonense</name>
    <dbReference type="NCBI Taxonomy" id="3032871"/>
    <lineage>
        <taxon>Bacteria</taxon>
        <taxon>Bacillati</taxon>
        <taxon>Actinomycetota</taxon>
        <taxon>Coriobacteriia</taxon>
        <taxon>Coriobacteriales</taxon>
        <taxon>Atopobiaceae</taxon>
        <taxon>Muricaecibacterium</taxon>
    </lineage>
</organism>